<dbReference type="PANTHER" id="PTHR11785:SF348">
    <property type="entry name" value="ASC-TYPE AMINO ACID TRANSPORTER 2"/>
    <property type="match status" value="1"/>
</dbReference>
<dbReference type="InterPro" id="IPR002293">
    <property type="entry name" value="AA/rel_permease1"/>
</dbReference>
<organism evidence="11 12">
    <name type="scientific">Vombatus ursinus</name>
    <name type="common">Common wombat</name>
    <dbReference type="NCBI Taxonomy" id="29139"/>
    <lineage>
        <taxon>Eukaryota</taxon>
        <taxon>Metazoa</taxon>
        <taxon>Chordata</taxon>
        <taxon>Craniata</taxon>
        <taxon>Vertebrata</taxon>
        <taxon>Euteleostomi</taxon>
        <taxon>Mammalia</taxon>
        <taxon>Metatheria</taxon>
        <taxon>Diprotodontia</taxon>
        <taxon>Vombatidae</taxon>
        <taxon>Vombatus</taxon>
    </lineage>
</organism>
<feature type="transmembrane region" description="Helical" evidence="9">
    <location>
        <begin position="358"/>
        <end position="381"/>
    </location>
</feature>
<keyword evidence="4" id="KW-1003">Cell membrane</keyword>
<dbReference type="GO" id="GO:0016324">
    <property type="term" value="C:apical plasma membrane"/>
    <property type="evidence" value="ECO:0007669"/>
    <property type="project" value="UniProtKB-SubCell"/>
</dbReference>
<feature type="transmembrane region" description="Helical" evidence="9">
    <location>
        <begin position="165"/>
        <end position="184"/>
    </location>
</feature>
<feature type="transmembrane region" description="Helical" evidence="9">
    <location>
        <begin position="419"/>
        <end position="438"/>
    </location>
</feature>
<dbReference type="OMA" id="GEACYVE"/>
<dbReference type="PANTHER" id="PTHR11785">
    <property type="entry name" value="AMINO ACID TRANSPORTER"/>
    <property type="match status" value="1"/>
</dbReference>
<evidence type="ECO:0000256" key="4">
    <source>
        <dbReference type="ARBA" id="ARBA00022475"/>
    </source>
</evidence>
<keyword evidence="7 9" id="KW-0472">Membrane</keyword>
<evidence type="ECO:0000256" key="7">
    <source>
        <dbReference type="ARBA" id="ARBA00023136"/>
    </source>
</evidence>
<evidence type="ECO:0000313" key="12">
    <source>
        <dbReference type="Proteomes" id="UP000314987"/>
    </source>
</evidence>
<feature type="transmembrane region" description="Helical" evidence="9">
    <location>
        <begin position="288"/>
        <end position="314"/>
    </location>
</feature>
<dbReference type="AlphaFoldDB" id="A0A4X2M432"/>
<evidence type="ECO:0000313" key="11">
    <source>
        <dbReference type="Ensembl" id="ENSVURP00010028290.1"/>
    </source>
</evidence>
<dbReference type="PIRSF" id="PIRSF006060">
    <property type="entry name" value="AA_transporter"/>
    <property type="match status" value="1"/>
</dbReference>
<reference evidence="11" key="2">
    <citation type="submission" date="2025-05" db="UniProtKB">
        <authorList>
            <consortium name="Ensembl"/>
        </authorList>
    </citation>
    <scope>IDENTIFICATION</scope>
</reference>
<dbReference type="Ensembl" id="ENSVURT00010026886.1">
    <property type="protein sequence ID" value="ENSVURP00010023622.1"/>
    <property type="gene ID" value="ENSVURG00010018101.1"/>
</dbReference>
<dbReference type="InterPro" id="IPR050598">
    <property type="entry name" value="AminoAcid_Transporter"/>
</dbReference>
<feature type="transmembrane region" description="Helical" evidence="9">
    <location>
        <begin position="12"/>
        <end position="34"/>
    </location>
</feature>
<dbReference type="STRING" id="29139.ENSVURP00010023622"/>
<feature type="transmembrane region" description="Helical" evidence="9">
    <location>
        <begin position="88"/>
        <end position="115"/>
    </location>
</feature>
<keyword evidence="8" id="KW-1015">Disulfide bond</keyword>
<evidence type="ECO:0008006" key="13">
    <source>
        <dbReference type="Google" id="ProtNLM"/>
    </source>
</evidence>
<dbReference type="Proteomes" id="UP000314987">
    <property type="component" value="Unassembled WGS sequence"/>
</dbReference>
<name>A0A4X2M432_VOMUR</name>
<feature type="transmembrane region" description="Helical" evidence="9">
    <location>
        <begin position="393"/>
        <end position="413"/>
    </location>
</feature>
<dbReference type="Gene3D" id="1.20.1740.10">
    <property type="entry name" value="Amino acid/polyamine transporter I"/>
    <property type="match status" value="1"/>
</dbReference>
<keyword evidence="3" id="KW-0813">Transport</keyword>
<proteinExistence type="inferred from homology"/>
<keyword evidence="5 9" id="KW-0812">Transmembrane</keyword>
<reference evidence="12" key="1">
    <citation type="submission" date="2018-12" db="EMBL/GenBank/DDBJ databases">
        <authorList>
            <person name="Yazar S."/>
        </authorList>
    </citation>
    <scope>NUCLEOTIDE SEQUENCE [LARGE SCALE GENOMIC DNA]</scope>
</reference>
<evidence type="ECO:0000256" key="2">
    <source>
        <dbReference type="ARBA" id="ARBA00009523"/>
    </source>
</evidence>
<evidence type="ECO:0000256" key="6">
    <source>
        <dbReference type="ARBA" id="ARBA00022989"/>
    </source>
</evidence>
<evidence type="ECO:0000256" key="8">
    <source>
        <dbReference type="ARBA" id="ARBA00023157"/>
    </source>
</evidence>
<dbReference type="Ensembl" id="ENSVURT00010032243.1">
    <property type="protein sequence ID" value="ENSVURP00010028290.1"/>
    <property type="gene ID" value="ENSVURG00010021657.1"/>
</dbReference>
<protein>
    <recommendedName>
        <fullName evidence="13">Solute carrier family 7 member 13</fullName>
    </recommendedName>
</protein>
<evidence type="ECO:0000313" key="10">
    <source>
        <dbReference type="Ensembl" id="ENSVURP00010023622.1"/>
    </source>
</evidence>
<feature type="transmembrane region" description="Helical" evidence="9">
    <location>
        <begin position="240"/>
        <end position="262"/>
    </location>
</feature>
<comment type="similarity">
    <text evidence="2">Belongs to the amino acid-polyamine-organocation (APC) superfamily.</text>
</comment>
<accession>A0A4X2M432</accession>
<dbReference type="GeneTree" id="ENSGT00940000163578"/>
<evidence type="ECO:0000256" key="1">
    <source>
        <dbReference type="ARBA" id="ARBA00004424"/>
    </source>
</evidence>
<comment type="subcellular location">
    <subcellularLocation>
        <location evidence="1">Apical cell membrane</location>
        <topology evidence="1">Multi-pass membrane protein</topology>
    </subcellularLocation>
</comment>
<evidence type="ECO:0000256" key="3">
    <source>
        <dbReference type="ARBA" id="ARBA00022448"/>
    </source>
</evidence>
<dbReference type="GO" id="GO:0015179">
    <property type="term" value="F:L-amino acid transmembrane transporter activity"/>
    <property type="evidence" value="ECO:0007669"/>
    <property type="project" value="TreeGrafter"/>
</dbReference>
<feature type="transmembrane region" description="Helical" evidence="9">
    <location>
        <begin position="335"/>
        <end position="352"/>
    </location>
</feature>
<keyword evidence="6 9" id="KW-1133">Transmembrane helix</keyword>
<gene>
    <name evidence="11" type="primary">LOC114053936</name>
    <name evidence="10" type="synonym">LOC114031817</name>
</gene>
<evidence type="ECO:0000256" key="5">
    <source>
        <dbReference type="ARBA" id="ARBA00022692"/>
    </source>
</evidence>
<dbReference type="FunFam" id="1.20.1740.10:FF:000036">
    <property type="entry name" value="Solute carrier family 7 member 13"/>
    <property type="match status" value="1"/>
</dbReference>
<dbReference type="Pfam" id="PF13520">
    <property type="entry name" value="AA_permease_2"/>
    <property type="match status" value="1"/>
</dbReference>
<keyword evidence="12" id="KW-1185">Reference proteome</keyword>
<evidence type="ECO:0000256" key="9">
    <source>
        <dbReference type="SAM" id="Phobius"/>
    </source>
</evidence>
<sequence>MDKRNKTQLRRAIGYFHGVTFILSTIIGAGIFIAPKGVLKYSSLHVGITLSIWVVCAVVSMITALTYAEVGTTFPQSGAQYYFLKRSLGSPFVFFCLSASLFEIPAGMAARSLLLAEYVIQPFYPGCSTPTLPKKCLALAILWSLGILGVQGVNKITWFQTISAVMKITVLCIIALNGAVLLVIRKENLIRLGDAFSSDLPNISQIPEAFFQGFYAYSGWQSMVSIAGEIKNPAKNIPRCIFTALSLVTILYLLVNISYLTVLTPEEIIDSDAVAMTWADRVIPSYQWIISIGVSSSILSGLLSTIFSSSRLYYCASQEGQMPLLFSMLNTHSSPALAVIQTIIFASVMIFSSDLIRLINLLGILGSIQLGLIIIGLIKLRYQEPNLPRPFKVHLLFALGTFIVFSLLVLIPVIHSPKMYHICVLFFILSGFLLYLLFVHLKFRFGWFNEVTCYLQLLLNISPPDGPEEYISKEITLPKSVLKFQQKHDED</sequence>
<feature type="transmembrane region" description="Helical" evidence="9">
    <location>
        <begin position="46"/>
        <end position="68"/>
    </location>
</feature>